<protein>
    <submittedName>
        <fullName evidence="3">Uncharacterized protein</fullName>
    </submittedName>
</protein>
<dbReference type="WBParaSite" id="MBELARI_LOCUS4124">
    <property type="protein sequence ID" value="MBELARI_LOCUS4124"/>
    <property type="gene ID" value="MBELARI_LOCUS4124"/>
</dbReference>
<proteinExistence type="predicted"/>
<keyword evidence="2" id="KW-1185">Reference proteome</keyword>
<accession>A0AAF3FAZ8</accession>
<evidence type="ECO:0000313" key="3">
    <source>
        <dbReference type="WBParaSite" id="MBELARI_LOCUS4124"/>
    </source>
</evidence>
<dbReference type="InterPro" id="IPR028150">
    <property type="entry name" value="Lustrin_cystein"/>
</dbReference>
<dbReference type="Pfam" id="PF14625">
    <property type="entry name" value="Lustrin_cystein"/>
    <property type="match status" value="1"/>
</dbReference>
<evidence type="ECO:0000256" key="1">
    <source>
        <dbReference type="SAM" id="SignalP"/>
    </source>
</evidence>
<organism evidence="2 3">
    <name type="scientific">Mesorhabditis belari</name>
    <dbReference type="NCBI Taxonomy" id="2138241"/>
    <lineage>
        <taxon>Eukaryota</taxon>
        <taxon>Metazoa</taxon>
        <taxon>Ecdysozoa</taxon>
        <taxon>Nematoda</taxon>
        <taxon>Chromadorea</taxon>
        <taxon>Rhabditida</taxon>
        <taxon>Rhabditina</taxon>
        <taxon>Rhabditomorpha</taxon>
        <taxon>Rhabditoidea</taxon>
        <taxon>Rhabditidae</taxon>
        <taxon>Mesorhabditinae</taxon>
        <taxon>Mesorhabditis</taxon>
    </lineage>
</organism>
<name>A0AAF3FAZ8_9BILA</name>
<evidence type="ECO:0000313" key="2">
    <source>
        <dbReference type="Proteomes" id="UP000887575"/>
    </source>
</evidence>
<sequence>MAWVRVQRRKGLLLALATLQIVDDLLVLPNPCKDGEPLLSPEREPVICGGEDTCTAGYFCHVGSSPETTNCCPGSEKL</sequence>
<keyword evidence="1" id="KW-0732">Signal</keyword>
<feature type="signal peptide" evidence="1">
    <location>
        <begin position="1"/>
        <end position="24"/>
    </location>
</feature>
<feature type="chain" id="PRO_5042257971" evidence="1">
    <location>
        <begin position="25"/>
        <end position="78"/>
    </location>
</feature>
<dbReference type="AlphaFoldDB" id="A0AAF3FAZ8"/>
<dbReference type="Proteomes" id="UP000887575">
    <property type="component" value="Unassembled WGS sequence"/>
</dbReference>
<reference evidence="3" key="1">
    <citation type="submission" date="2024-02" db="UniProtKB">
        <authorList>
            <consortium name="WormBaseParasite"/>
        </authorList>
    </citation>
    <scope>IDENTIFICATION</scope>
</reference>